<dbReference type="InterPro" id="IPR027417">
    <property type="entry name" value="P-loop_NTPase"/>
</dbReference>
<dbReference type="SMART" id="SM00382">
    <property type="entry name" value="AAA"/>
    <property type="match status" value="2"/>
</dbReference>
<evidence type="ECO:0000256" key="7">
    <source>
        <dbReference type="ARBA" id="ARBA00022967"/>
    </source>
</evidence>
<keyword evidence="8" id="KW-0472">Membrane</keyword>
<comment type="caution">
    <text evidence="10">The sequence shown here is derived from an EMBL/GenBank/DDBJ whole genome shotgun (WGS) entry which is preliminary data.</text>
</comment>
<dbReference type="Gene3D" id="3.40.50.300">
    <property type="entry name" value="P-loop containing nucleotide triphosphate hydrolases"/>
    <property type="match status" value="2"/>
</dbReference>
<feature type="domain" description="ABC transporter" evidence="9">
    <location>
        <begin position="4"/>
        <end position="237"/>
    </location>
</feature>
<sequence>MQGIVTKKLVVQKGETTILDQLSCEFKQGTFSLLTGDSGCGKTTLLHTIAGFDGTTYLGEIFVNNHNTQQLTTVEKAQQIGIMFQNPSQQFTMRTLQRELMFVMENFNLPIAESNERMARAVQEMQMGALLHRELVTLSGGEKQRAALTILLALDPPIFLLDEPFASIDPDSRMLLIKKLASLRDKGKLIVVADHELNGYQPYVDRFIRMTNGQLKEQSLDELTIQPQLGSLRNPDAPVESLFELQNFSLFQGEKELLIPQNFQFKKGITTLTGVNGTGKSTLLRAMVQLQAYKGLMYFDGQKLSRHFGKRKLYEKMTLAVQQAEQQFVTLQVDKELNFPKEPEEKIKQKQLAAMKTLGIDHVRERSLYQLSEGQKKMIQLIAMLSLDCTFLLLDEPFTGLDERACQFFVKWLEEKKQRTSLLIVSHRLEPLVGVSDHHVHLANQQLQEVDD</sequence>
<dbReference type="GO" id="GO:0005524">
    <property type="term" value="F:ATP binding"/>
    <property type="evidence" value="ECO:0007669"/>
    <property type="project" value="UniProtKB-KW"/>
</dbReference>
<evidence type="ECO:0000256" key="1">
    <source>
        <dbReference type="ARBA" id="ARBA00004202"/>
    </source>
</evidence>
<keyword evidence="7" id="KW-1278">Translocase</keyword>
<feature type="domain" description="ABC transporter" evidence="9">
    <location>
        <begin position="243"/>
        <end position="452"/>
    </location>
</feature>
<evidence type="ECO:0000256" key="2">
    <source>
        <dbReference type="ARBA" id="ARBA00005417"/>
    </source>
</evidence>
<organism evidence="10 11">
    <name type="scientific">Enterococcus camelliae</name>
    <dbReference type="NCBI Taxonomy" id="453959"/>
    <lineage>
        <taxon>Bacteria</taxon>
        <taxon>Bacillati</taxon>
        <taxon>Bacillota</taxon>
        <taxon>Bacilli</taxon>
        <taxon>Lactobacillales</taxon>
        <taxon>Enterococcaceae</taxon>
        <taxon>Enterococcus</taxon>
    </lineage>
</organism>
<evidence type="ECO:0000313" key="10">
    <source>
        <dbReference type="EMBL" id="MFD2728878.1"/>
    </source>
</evidence>
<evidence type="ECO:0000259" key="9">
    <source>
        <dbReference type="PROSITE" id="PS50893"/>
    </source>
</evidence>
<dbReference type="Proteomes" id="UP001597427">
    <property type="component" value="Unassembled WGS sequence"/>
</dbReference>
<evidence type="ECO:0000313" key="11">
    <source>
        <dbReference type="Proteomes" id="UP001597427"/>
    </source>
</evidence>
<dbReference type="InterPro" id="IPR003439">
    <property type="entry name" value="ABC_transporter-like_ATP-bd"/>
</dbReference>
<gene>
    <name evidence="10" type="ORF">ACFSR0_05480</name>
</gene>
<accession>A0ABW5TID1</accession>
<name>A0ABW5TID1_9ENTE</name>
<dbReference type="EMBL" id="JBHUMO010000037">
    <property type="protein sequence ID" value="MFD2728878.1"/>
    <property type="molecule type" value="Genomic_DNA"/>
</dbReference>
<keyword evidence="11" id="KW-1185">Reference proteome</keyword>
<dbReference type="RefSeq" id="WP_379980706.1">
    <property type="nucleotide sequence ID" value="NZ_JBHUMO010000037.1"/>
</dbReference>
<dbReference type="InterPro" id="IPR003593">
    <property type="entry name" value="AAA+_ATPase"/>
</dbReference>
<evidence type="ECO:0000256" key="8">
    <source>
        <dbReference type="ARBA" id="ARBA00023136"/>
    </source>
</evidence>
<dbReference type="Pfam" id="PF00005">
    <property type="entry name" value="ABC_tran"/>
    <property type="match status" value="2"/>
</dbReference>
<comment type="subcellular location">
    <subcellularLocation>
        <location evidence="1">Cell membrane</location>
        <topology evidence="1">Peripheral membrane protein</topology>
    </subcellularLocation>
</comment>
<proteinExistence type="inferred from homology"/>
<dbReference type="SUPFAM" id="SSF52540">
    <property type="entry name" value="P-loop containing nucleoside triphosphate hydrolases"/>
    <property type="match status" value="2"/>
</dbReference>
<evidence type="ECO:0000256" key="3">
    <source>
        <dbReference type="ARBA" id="ARBA00022448"/>
    </source>
</evidence>
<reference evidence="11" key="1">
    <citation type="journal article" date="2019" name="Int. J. Syst. Evol. Microbiol.">
        <title>The Global Catalogue of Microorganisms (GCM) 10K type strain sequencing project: providing services to taxonomists for standard genome sequencing and annotation.</title>
        <authorList>
            <consortium name="The Broad Institute Genomics Platform"/>
            <consortium name="The Broad Institute Genome Sequencing Center for Infectious Disease"/>
            <person name="Wu L."/>
            <person name="Ma J."/>
        </authorList>
    </citation>
    <scope>NUCLEOTIDE SEQUENCE [LARGE SCALE GENOMIC DNA]</scope>
    <source>
        <strain evidence="11">TISTR 932</strain>
    </source>
</reference>
<dbReference type="InterPro" id="IPR015856">
    <property type="entry name" value="ABC_transpr_CbiO/EcfA_su"/>
</dbReference>
<evidence type="ECO:0000256" key="5">
    <source>
        <dbReference type="ARBA" id="ARBA00022741"/>
    </source>
</evidence>
<dbReference type="CDD" id="cd03225">
    <property type="entry name" value="ABC_cobalt_CbiO_domain1"/>
    <property type="match status" value="2"/>
</dbReference>
<keyword evidence="3" id="KW-0813">Transport</keyword>
<dbReference type="InterPro" id="IPR050095">
    <property type="entry name" value="ECF_ABC_transporter_ATP-bd"/>
</dbReference>
<keyword evidence="5" id="KW-0547">Nucleotide-binding</keyword>
<comment type="similarity">
    <text evidence="2">Belongs to the ABC transporter superfamily.</text>
</comment>
<evidence type="ECO:0000256" key="4">
    <source>
        <dbReference type="ARBA" id="ARBA00022475"/>
    </source>
</evidence>
<dbReference type="PROSITE" id="PS50893">
    <property type="entry name" value="ABC_TRANSPORTER_2"/>
    <property type="match status" value="2"/>
</dbReference>
<evidence type="ECO:0000256" key="6">
    <source>
        <dbReference type="ARBA" id="ARBA00022840"/>
    </source>
</evidence>
<keyword evidence="6 10" id="KW-0067">ATP-binding</keyword>
<keyword evidence="4" id="KW-1003">Cell membrane</keyword>
<dbReference type="PANTHER" id="PTHR43553:SF27">
    <property type="entry name" value="ENERGY-COUPLING FACTOR TRANSPORTER ATP-BINDING PROTEIN ECFA2"/>
    <property type="match status" value="1"/>
</dbReference>
<dbReference type="PANTHER" id="PTHR43553">
    <property type="entry name" value="HEAVY METAL TRANSPORTER"/>
    <property type="match status" value="1"/>
</dbReference>
<protein>
    <submittedName>
        <fullName evidence="10">ATP-binding cassette domain-containing protein</fullName>
    </submittedName>
</protein>